<dbReference type="NCBIfam" id="TIGR00254">
    <property type="entry name" value="GGDEF"/>
    <property type="match status" value="1"/>
</dbReference>
<organism evidence="3 4">
    <name type="scientific">Salipiger aestuarii</name>
    <dbReference type="NCBI Taxonomy" id="568098"/>
    <lineage>
        <taxon>Bacteria</taxon>
        <taxon>Pseudomonadati</taxon>
        <taxon>Pseudomonadota</taxon>
        <taxon>Alphaproteobacteria</taxon>
        <taxon>Rhodobacterales</taxon>
        <taxon>Roseobacteraceae</taxon>
        <taxon>Salipiger</taxon>
    </lineage>
</organism>
<feature type="domain" description="GGDEF" evidence="2">
    <location>
        <begin position="153"/>
        <end position="282"/>
    </location>
</feature>
<dbReference type="PANTHER" id="PTHR33121">
    <property type="entry name" value="CYCLIC DI-GMP PHOSPHODIESTERASE PDEF"/>
    <property type="match status" value="1"/>
</dbReference>
<gene>
    <name evidence="3" type="ORF">ATI53_101754</name>
</gene>
<feature type="transmembrane region" description="Helical" evidence="1">
    <location>
        <begin position="29"/>
        <end position="55"/>
    </location>
</feature>
<dbReference type="RefSeq" id="WP_111550387.1">
    <property type="nucleotide sequence ID" value="NZ_LIGK01000025.1"/>
</dbReference>
<keyword evidence="4" id="KW-1185">Reference proteome</keyword>
<evidence type="ECO:0000313" key="4">
    <source>
        <dbReference type="Proteomes" id="UP000249165"/>
    </source>
</evidence>
<comment type="caution">
    <text evidence="3">The sequence shown here is derived from an EMBL/GenBank/DDBJ whole genome shotgun (WGS) entry which is preliminary data.</text>
</comment>
<dbReference type="PROSITE" id="PS50887">
    <property type="entry name" value="GGDEF"/>
    <property type="match status" value="1"/>
</dbReference>
<dbReference type="Proteomes" id="UP000249165">
    <property type="component" value="Unassembled WGS sequence"/>
</dbReference>
<dbReference type="AlphaFoldDB" id="A0A327Y908"/>
<reference evidence="3 4" key="1">
    <citation type="submission" date="2018-06" db="EMBL/GenBank/DDBJ databases">
        <title>Genomic Encyclopedia of Archaeal and Bacterial Type Strains, Phase II (KMG-II): from individual species to whole genera.</title>
        <authorList>
            <person name="Goeker M."/>
        </authorList>
    </citation>
    <scope>NUCLEOTIDE SEQUENCE [LARGE SCALE GENOMIC DNA]</scope>
    <source>
        <strain evidence="3 4">DSM 22011</strain>
    </source>
</reference>
<dbReference type="SMART" id="SM00267">
    <property type="entry name" value="GGDEF"/>
    <property type="match status" value="1"/>
</dbReference>
<dbReference type="InterPro" id="IPR050706">
    <property type="entry name" value="Cyclic-di-GMP_PDE-like"/>
</dbReference>
<proteinExistence type="predicted"/>
<dbReference type="PANTHER" id="PTHR33121:SF23">
    <property type="entry name" value="CYCLIC DI-GMP PHOSPHODIESTERASE PDEB"/>
    <property type="match status" value="1"/>
</dbReference>
<accession>A0A327Y908</accession>
<keyword evidence="1" id="KW-0472">Membrane</keyword>
<dbReference type="GO" id="GO:0071111">
    <property type="term" value="F:cyclic-guanylate-specific phosphodiesterase activity"/>
    <property type="evidence" value="ECO:0007669"/>
    <property type="project" value="InterPro"/>
</dbReference>
<feature type="transmembrane region" description="Helical" evidence="1">
    <location>
        <begin position="61"/>
        <end position="84"/>
    </location>
</feature>
<dbReference type="SUPFAM" id="SSF55073">
    <property type="entry name" value="Nucleotide cyclase"/>
    <property type="match status" value="1"/>
</dbReference>
<dbReference type="CDD" id="cd01949">
    <property type="entry name" value="GGDEF"/>
    <property type="match status" value="1"/>
</dbReference>
<protein>
    <submittedName>
        <fullName evidence="3">Diguanylate cyclase (GGDEF)-like protein</fullName>
    </submittedName>
</protein>
<dbReference type="InterPro" id="IPR043128">
    <property type="entry name" value="Rev_trsase/Diguanyl_cyclase"/>
</dbReference>
<dbReference type="EMBL" id="QLMG01000017">
    <property type="protein sequence ID" value="RAK16967.1"/>
    <property type="molecule type" value="Genomic_DNA"/>
</dbReference>
<evidence type="ECO:0000256" key="1">
    <source>
        <dbReference type="SAM" id="Phobius"/>
    </source>
</evidence>
<keyword evidence="1" id="KW-1133">Transmembrane helix</keyword>
<keyword evidence="1" id="KW-0812">Transmembrane</keyword>
<sequence>MRFRFRAADVLSKAASLTAWPAAPTTRRVLMIALAAPIAPVPVVIGAAALLPGGIAARQTLLGVCIIAGLASAICAVALLYYLLERAGARRPNSQIERMLAALLDESDGRPRAAQIGRAPAATPHKVFRKAQKDALTGLCNRLGFGAAVPVRGVGALIYARIDGFPGLVDSLGTAGANRLLRHAAQVLLRPLTHDDTLARLSGETFAAWLPGSTEEQAWQIAARLRAAVNDRVLVRGRGVGLSVGLAVSDGVADRDTLLTRAGAALDLARAGGHGVVQAVDGDASFLFEQERLRRTG</sequence>
<dbReference type="Pfam" id="PF00990">
    <property type="entry name" value="GGDEF"/>
    <property type="match status" value="1"/>
</dbReference>
<name>A0A327Y908_9RHOB</name>
<dbReference type="InterPro" id="IPR000160">
    <property type="entry name" value="GGDEF_dom"/>
</dbReference>
<dbReference type="Gene3D" id="3.30.70.270">
    <property type="match status" value="1"/>
</dbReference>
<dbReference type="OrthoDB" id="9812260at2"/>
<evidence type="ECO:0000259" key="2">
    <source>
        <dbReference type="PROSITE" id="PS50887"/>
    </source>
</evidence>
<dbReference type="InterPro" id="IPR029787">
    <property type="entry name" value="Nucleotide_cyclase"/>
</dbReference>
<evidence type="ECO:0000313" key="3">
    <source>
        <dbReference type="EMBL" id="RAK16967.1"/>
    </source>
</evidence>